<reference evidence="4" key="1">
    <citation type="submission" date="2025-08" db="UniProtKB">
        <authorList>
            <consortium name="RefSeq"/>
        </authorList>
    </citation>
    <scope>IDENTIFICATION</scope>
</reference>
<name>A0A7E5VQH6_TRINI</name>
<dbReference type="OrthoDB" id="76453at2759"/>
<accession>A0A7E5VQH6</accession>
<evidence type="ECO:0000256" key="1">
    <source>
        <dbReference type="SAM" id="Coils"/>
    </source>
</evidence>
<feature type="region of interest" description="Disordered" evidence="2">
    <location>
        <begin position="158"/>
        <end position="185"/>
    </location>
</feature>
<keyword evidence="3" id="KW-1185">Reference proteome</keyword>
<gene>
    <name evidence="4" type="primary">LOC113495800</name>
</gene>
<dbReference type="InParanoid" id="A0A7E5VQH6"/>
<dbReference type="Proteomes" id="UP000322000">
    <property type="component" value="Chromosome 7"/>
</dbReference>
<evidence type="ECO:0000256" key="2">
    <source>
        <dbReference type="SAM" id="MobiDB-lite"/>
    </source>
</evidence>
<sequence>MGDGLKLAKDKRHRSSSSLAGAVLEGTRSERKLDMNASIPEMDDQFATAEARCEDLQEKIDLIKSLKRKRKLKKRSMTRVTDQPMTPENVPFITVRTQPKKTLLITEVSQQMARLRRLEVPPNPTRGYLDPATVEQHRMIGQVRGYNQAFKHPNERNAQLSTSAEQRPYSKVRRQRSQADGDIDGFTDEGICGQHAPLPNEEPLEVACGQDEIGADYVNFDVYDHPPEYSVMSPKKPIEIRQMKQQLSRRRHVPRESLPKEDEETMEAWRSTTTGELPVTRRRAASRSHQSSATGTHTDDRPVVELFNKSRISPTDVRRQPQPPAALEKKTRKARNLRTEKFDDQSTGPLENIQIEPRKEPPHHPRRVKYRSRRYELPTVASQMKQAGMRYYYGTSNHTNIPFVVSKSTAPSHNIGVNIQQVLNGLKIQQPLSGIPLTIAHHMGLGHVPTYGPKSTVAPSLDHREINAIKVGRKLLRLPSYKFMSYNRLLSLYREGDGMVPRFLRAIARPHYFYTSMYNSLATNRDDYDGATSKGRGGSHEAKQSLAEYASLYREYEHIDKCIKEGNYEPELERRRDDLTRELAAREEHIRRVVQEYRTSGEPDQTLRASASTAEEGYRHSTFKMTDPQQ</sequence>
<feature type="region of interest" description="Disordered" evidence="2">
    <location>
        <begin position="1"/>
        <end position="34"/>
    </location>
</feature>
<evidence type="ECO:0000313" key="4">
    <source>
        <dbReference type="RefSeq" id="XP_026730544.1"/>
    </source>
</evidence>
<keyword evidence="1" id="KW-0175">Coiled coil</keyword>
<protein>
    <submittedName>
        <fullName evidence="4">Uncharacterized protein LOC113495800 isoform X1</fullName>
    </submittedName>
</protein>
<proteinExistence type="predicted"/>
<dbReference type="GeneID" id="113495800"/>
<evidence type="ECO:0000313" key="3">
    <source>
        <dbReference type="Proteomes" id="UP000322000"/>
    </source>
</evidence>
<feature type="region of interest" description="Disordered" evidence="2">
    <location>
        <begin position="598"/>
        <end position="630"/>
    </location>
</feature>
<organism evidence="3 4">
    <name type="scientific">Trichoplusia ni</name>
    <name type="common">Cabbage looper</name>
    <dbReference type="NCBI Taxonomy" id="7111"/>
    <lineage>
        <taxon>Eukaryota</taxon>
        <taxon>Metazoa</taxon>
        <taxon>Ecdysozoa</taxon>
        <taxon>Arthropoda</taxon>
        <taxon>Hexapoda</taxon>
        <taxon>Insecta</taxon>
        <taxon>Pterygota</taxon>
        <taxon>Neoptera</taxon>
        <taxon>Endopterygota</taxon>
        <taxon>Lepidoptera</taxon>
        <taxon>Glossata</taxon>
        <taxon>Ditrysia</taxon>
        <taxon>Noctuoidea</taxon>
        <taxon>Noctuidae</taxon>
        <taxon>Plusiinae</taxon>
        <taxon>Trichoplusia</taxon>
    </lineage>
</organism>
<dbReference type="KEGG" id="tnl:113495800"/>
<feature type="coiled-coil region" evidence="1">
    <location>
        <begin position="39"/>
        <end position="66"/>
    </location>
</feature>
<dbReference type="AlphaFoldDB" id="A0A7E5VQH6"/>
<dbReference type="RefSeq" id="XP_026730544.1">
    <property type="nucleotide sequence ID" value="XM_026874743.1"/>
</dbReference>
<feature type="region of interest" description="Disordered" evidence="2">
    <location>
        <begin position="243"/>
        <end position="365"/>
    </location>
</feature>